<evidence type="ECO:0000313" key="3">
    <source>
        <dbReference type="Proteomes" id="UP001165063"/>
    </source>
</evidence>
<comment type="caution">
    <text evidence="2">The sequence shown here is derived from an EMBL/GenBank/DDBJ whole genome shotgun (WGS) entry which is preliminary data.</text>
</comment>
<dbReference type="AlphaFoldDB" id="A0A9W7DJG9"/>
<dbReference type="InterPro" id="IPR037119">
    <property type="entry name" value="Haem_oxidase_HugZ-like_sf"/>
</dbReference>
<keyword evidence="3" id="KW-1185">Reference proteome</keyword>
<accession>A0A9W7DJG9</accession>
<reference evidence="2" key="1">
    <citation type="submission" date="2023-04" db="EMBL/GenBank/DDBJ databases">
        <title>Ambrosiozyma monospora NBRC 1965.</title>
        <authorList>
            <person name="Ichikawa N."/>
            <person name="Sato H."/>
            <person name="Tonouchi N."/>
        </authorList>
    </citation>
    <scope>NUCLEOTIDE SEQUENCE</scope>
    <source>
        <strain evidence="2">NBRC 1965</strain>
    </source>
</reference>
<protein>
    <submittedName>
        <fullName evidence="2">Unnamed protein product</fullName>
    </submittedName>
</protein>
<proteinExistence type="predicted"/>
<name>A0A9W7DJG9_AMBMO</name>
<evidence type="ECO:0000313" key="2">
    <source>
        <dbReference type="EMBL" id="GMG50428.1"/>
    </source>
</evidence>
<evidence type="ECO:0000259" key="1">
    <source>
        <dbReference type="Pfam" id="PF10615"/>
    </source>
</evidence>
<organism evidence="2 3">
    <name type="scientific">Ambrosiozyma monospora</name>
    <name type="common">Yeast</name>
    <name type="synonym">Endomycopsis monosporus</name>
    <dbReference type="NCBI Taxonomy" id="43982"/>
    <lineage>
        <taxon>Eukaryota</taxon>
        <taxon>Fungi</taxon>
        <taxon>Dikarya</taxon>
        <taxon>Ascomycota</taxon>
        <taxon>Saccharomycotina</taxon>
        <taxon>Pichiomycetes</taxon>
        <taxon>Pichiales</taxon>
        <taxon>Pichiaceae</taxon>
        <taxon>Ambrosiozyma</taxon>
    </lineage>
</organism>
<dbReference type="OrthoDB" id="5553410at2759"/>
<dbReference type="Proteomes" id="UP001165063">
    <property type="component" value="Unassembled WGS sequence"/>
</dbReference>
<dbReference type="Gene3D" id="3.20.180.10">
    <property type="entry name" value="PNP-oxidase-like"/>
    <property type="match status" value="1"/>
</dbReference>
<dbReference type="PANTHER" id="PTHR37783:SF1">
    <property type="entry name" value="MEMBRANE PROTEIN, PUTATIVE (AFU_ORTHOLOGUE AFUA_1G04315)-RELATED"/>
    <property type="match status" value="1"/>
</dbReference>
<gene>
    <name evidence="2" type="ORF">Amon01_000719300</name>
</gene>
<sequence>MDPQQRIITHMNKDHALSLEDYLESYGSIKITPLINNIKMESISLDHLILTYTDESKPEKVKIPIEPPMADFSEARVKLVEMAKDAATKRGFSVYQINEFDPPKTPLHLAVLGLTLSICAGALNNQLLFTVLETGFGISHETSTTVAAYLPSILKLIGSLHILEFLFVLKPLLDKYRVPPFVRSVYTISCIFEGIAVIKRFKVKAYRLENPKKD</sequence>
<dbReference type="EMBL" id="BSXU01005087">
    <property type="protein sequence ID" value="GMG50428.1"/>
    <property type="molecule type" value="Genomic_DNA"/>
</dbReference>
<feature type="domain" description="DUF2470" evidence="1">
    <location>
        <begin position="4"/>
        <end position="82"/>
    </location>
</feature>
<dbReference type="Pfam" id="PF10615">
    <property type="entry name" value="DUF2470"/>
    <property type="match status" value="1"/>
</dbReference>
<dbReference type="PANTHER" id="PTHR37783">
    <property type="entry name" value="MEMBRANE PROTEIN, PUTATIVE (AFU_ORTHOLOGUE AFUA_1G04315)-RELATED"/>
    <property type="match status" value="1"/>
</dbReference>
<dbReference type="InterPro" id="IPR019595">
    <property type="entry name" value="DUF2470"/>
</dbReference>